<feature type="region of interest" description="Disordered" evidence="1">
    <location>
        <begin position="169"/>
        <end position="208"/>
    </location>
</feature>
<protein>
    <submittedName>
        <fullName evidence="2">Uncharacterized protein</fullName>
    </submittedName>
</protein>
<dbReference type="Proteomes" id="UP000307440">
    <property type="component" value="Unassembled WGS sequence"/>
</dbReference>
<evidence type="ECO:0000256" key="1">
    <source>
        <dbReference type="SAM" id="MobiDB-lite"/>
    </source>
</evidence>
<dbReference type="STRING" id="230819.A0A5C3L1F0"/>
<name>A0A5C3L1F0_COPMA</name>
<organism evidence="2 3">
    <name type="scientific">Coprinopsis marcescibilis</name>
    <name type="common">Agaric fungus</name>
    <name type="synonym">Psathyrella marcescibilis</name>
    <dbReference type="NCBI Taxonomy" id="230819"/>
    <lineage>
        <taxon>Eukaryota</taxon>
        <taxon>Fungi</taxon>
        <taxon>Dikarya</taxon>
        <taxon>Basidiomycota</taxon>
        <taxon>Agaricomycotina</taxon>
        <taxon>Agaricomycetes</taxon>
        <taxon>Agaricomycetidae</taxon>
        <taxon>Agaricales</taxon>
        <taxon>Agaricineae</taxon>
        <taxon>Psathyrellaceae</taxon>
        <taxon>Coprinopsis</taxon>
    </lineage>
</organism>
<evidence type="ECO:0000313" key="2">
    <source>
        <dbReference type="EMBL" id="TFK26535.1"/>
    </source>
</evidence>
<dbReference type="EMBL" id="ML210174">
    <property type="protein sequence ID" value="TFK26535.1"/>
    <property type="molecule type" value="Genomic_DNA"/>
</dbReference>
<dbReference type="OrthoDB" id="424402at2759"/>
<feature type="compositionally biased region" description="Basic residues" evidence="1">
    <location>
        <begin position="185"/>
        <end position="194"/>
    </location>
</feature>
<keyword evidence="3" id="KW-1185">Reference proteome</keyword>
<proteinExistence type="predicted"/>
<gene>
    <name evidence="2" type="ORF">FA15DRAFT_686441</name>
</gene>
<accession>A0A5C3L1F0</accession>
<dbReference type="AlphaFoldDB" id="A0A5C3L1F0"/>
<evidence type="ECO:0000313" key="3">
    <source>
        <dbReference type="Proteomes" id="UP000307440"/>
    </source>
</evidence>
<sequence>MSTNVGQSLSIRITSHGKIKTWVTLALNQFENNPNVPVVLHTLPAKDAEHTKTGQDTKKLPNSIATIPRLVSVVEIIKREFLKGLAEKRSARLKGLHQYNEVGILEDISPRGEHAVAVDGQSVSPEEAEENRARAIVDMLSGKNNIKQVQTPYMRVTLSFSEIPDLVSKGATYQPPKSRTLAKSAKARAKKRAKNEKASVPAEIAPLG</sequence>
<reference evidence="2 3" key="1">
    <citation type="journal article" date="2019" name="Nat. Ecol. Evol.">
        <title>Megaphylogeny resolves global patterns of mushroom evolution.</title>
        <authorList>
            <person name="Varga T."/>
            <person name="Krizsan K."/>
            <person name="Foldi C."/>
            <person name="Dima B."/>
            <person name="Sanchez-Garcia M."/>
            <person name="Sanchez-Ramirez S."/>
            <person name="Szollosi G.J."/>
            <person name="Szarkandi J.G."/>
            <person name="Papp V."/>
            <person name="Albert L."/>
            <person name="Andreopoulos W."/>
            <person name="Angelini C."/>
            <person name="Antonin V."/>
            <person name="Barry K.W."/>
            <person name="Bougher N.L."/>
            <person name="Buchanan P."/>
            <person name="Buyck B."/>
            <person name="Bense V."/>
            <person name="Catcheside P."/>
            <person name="Chovatia M."/>
            <person name="Cooper J."/>
            <person name="Damon W."/>
            <person name="Desjardin D."/>
            <person name="Finy P."/>
            <person name="Geml J."/>
            <person name="Haridas S."/>
            <person name="Hughes K."/>
            <person name="Justo A."/>
            <person name="Karasinski D."/>
            <person name="Kautmanova I."/>
            <person name="Kiss B."/>
            <person name="Kocsube S."/>
            <person name="Kotiranta H."/>
            <person name="LaButti K.M."/>
            <person name="Lechner B.E."/>
            <person name="Liimatainen K."/>
            <person name="Lipzen A."/>
            <person name="Lukacs Z."/>
            <person name="Mihaltcheva S."/>
            <person name="Morgado L.N."/>
            <person name="Niskanen T."/>
            <person name="Noordeloos M.E."/>
            <person name="Ohm R.A."/>
            <person name="Ortiz-Santana B."/>
            <person name="Ovrebo C."/>
            <person name="Racz N."/>
            <person name="Riley R."/>
            <person name="Savchenko A."/>
            <person name="Shiryaev A."/>
            <person name="Soop K."/>
            <person name="Spirin V."/>
            <person name="Szebenyi C."/>
            <person name="Tomsovsky M."/>
            <person name="Tulloss R.E."/>
            <person name="Uehling J."/>
            <person name="Grigoriev I.V."/>
            <person name="Vagvolgyi C."/>
            <person name="Papp T."/>
            <person name="Martin F.M."/>
            <person name="Miettinen O."/>
            <person name="Hibbett D.S."/>
            <person name="Nagy L.G."/>
        </authorList>
    </citation>
    <scope>NUCLEOTIDE SEQUENCE [LARGE SCALE GENOMIC DNA]</scope>
    <source>
        <strain evidence="2 3">CBS 121175</strain>
    </source>
</reference>